<dbReference type="RefSeq" id="WP_014455890.1">
    <property type="nucleotide sequence ID" value="NC_017098.1"/>
</dbReference>
<evidence type="ECO:0000256" key="1">
    <source>
        <dbReference type="SAM" id="SignalP"/>
    </source>
</evidence>
<dbReference type="AlphaFoldDB" id="H9UK64"/>
<dbReference type="KEGG" id="sfc:Spiaf_1850"/>
<reference evidence="3" key="1">
    <citation type="journal article" date="2013" name="Stand. Genomic Sci.">
        <title>Complete genome sequence of the halophilic bacterium Spirochaeta africana type strain (Z-7692(T)) from the alkaline Lake Magadi in the East African Rift.</title>
        <authorList>
            <person name="Liolos K."/>
            <person name="Abt B."/>
            <person name="Scheuner C."/>
            <person name="Teshima H."/>
            <person name="Held B."/>
            <person name="Lapidus A."/>
            <person name="Nolan M."/>
            <person name="Lucas S."/>
            <person name="Deshpande S."/>
            <person name="Cheng J.F."/>
            <person name="Tapia R."/>
            <person name="Goodwin L.A."/>
            <person name="Pitluck S."/>
            <person name="Pagani I."/>
            <person name="Ivanova N."/>
            <person name="Mavromatis K."/>
            <person name="Mikhailova N."/>
            <person name="Huntemann M."/>
            <person name="Pati A."/>
            <person name="Chen A."/>
            <person name="Palaniappan K."/>
            <person name="Land M."/>
            <person name="Rohde M."/>
            <person name="Tindall B.J."/>
            <person name="Detter J.C."/>
            <person name="Goker M."/>
            <person name="Bristow J."/>
            <person name="Eisen J.A."/>
            <person name="Markowitz V."/>
            <person name="Hugenholtz P."/>
            <person name="Woyke T."/>
            <person name="Klenk H.P."/>
            <person name="Kyrpides N.C."/>
        </authorList>
    </citation>
    <scope>NUCLEOTIDE SEQUENCE</scope>
    <source>
        <strain evidence="3">ATCC 700263 / DSM 8902 / Z-7692</strain>
    </source>
</reference>
<dbReference type="HOGENOM" id="CLU_1460413_0_0_12"/>
<gene>
    <name evidence="2" type="ordered locus">Spiaf_1850</name>
</gene>
<sequence length="185" mass="21312">MNSGLSAKFMLLVLVMALASCASTFRYEPEQESEILLLGRVEAEFSDWPVVHGINVNGTRRSNFEVEVRHNDSGEILQLETVPVHGYVYLENAQPGEYTFIVVRYRDETESGAWREIFDVPRYNFTITDQPGVHNIGILVWESTPNSTRYRSYGQSAVARTFAERYDESRWLAFDWHNIPLVSNR</sequence>
<proteinExistence type="predicted"/>
<feature type="chain" id="PRO_5003623068" evidence="1">
    <location>
        <begin position="23"/>
        <end position="185"/>
    </location>
</feature>
<dbReference type="STRING" id="889378.Spiaf_1850"/>
<dbReference type="Proteomes" id="UP000007383">
    <property type="component" value="Chromosome"/>
</dbReference>
<dbReference type="PATRIC" id="fig|889378.3.peg.1841"/>
<keyword evidence="1" id="KW-0732">Signal</keyword>
<accession>H9UK64</accession>
<protein>
    <submittedName>
        <fullName evidence="2">Uncharacterized protein</fullName>
    </submittedName>
</protein>
<evidence type="ECO:0000313" key="2">
    <source>
        <dbReference type="EMBL" id="AFG37907.1"/>
    </source>
</evidence>
<feature type="signal peptide" evidence="1">
    <location>
        <begin position="1"/>
        <end position="22"/>
    </location>
</feature>
<evidence type="ECO:0000313" key="3">
    <source>
        <dbReference type="Proteomes" id="UP000007383"/>
    </source>
</evidence>
<keyword evidence="3" id="KW-1185">Reference proteome</keyword>
<name>H9UK64_SPIAZ</name>
<dbReference type="EMBL" id="CP003282">
    <property type="protein sequence ID" value="AFG37907.1"/>
    <property type="molecule type" value="Genomic_DNA"/>
</dbReference>
<organism evidence="2 3">
    <name type="scientific">Spirochaeta africana (strain ATCC 700263 / DSM 8902 / Z-7692)</name>
    <dbReference type="NCBI Taxonomy" id="889378"/>
    <lineage>
        <taxon>Bacteria</taxon>
        <taxon>Pseudomonadati</taxon>
        <taxon>Spirochaetota</taxon>
        <taxon>Spirochaetia</taxon>
        <taxon>Spirochaetales</taxon>
        <taxon>Spirochaetaceae</taxon>
        <taxon>Spirochaeta</taxon>
    </lineage>
</organism>